<reference evidence="1 2" key="1">
    <citation type="submission" date="2020-08" db="EMBL/GenBank/DDBJ databases">
        <title>Genome public.</title>
        <authorList>
            <person name="Liu C."/>
            <person name="Sun Q."/>
        </authorList>
    </citation>
    <scope>NUCLEOTIDE SEQUENCE [LARGE SCALE GENOMIC DNA]</scope>
    <source>
        <strain evidence="1 2">NSJ-26</strain>
    </source>
</reference>
<dbReference type="AlphaFoldDB" id="A0A926EZB4"/>
<name>A0A926EZB4_9FIRM</name>
<dbReference type="RefSeq" id="WP_249323115.1">
    <property type="nucleotide sequence ID" value="NZ_JACRTK010000001.1"/>
</dbReference>
<proteinExistence type="predicted"/>
<evidence type="ECO:0000313" key="1">
    <source>
        <dbReference type="EMBL" id="MBC8590297.1"/>
    </source>
</evidence>
<organism evidence="1 2">
    <name type="scientific">Wansuia hejianensis</name>
    <dbReference type="NCBI Taxonomy" id="2763667"/>
    <lineage>
        <taxon>Bacteria</taxon>
        <taxon>Bacillati</taxon>
        <taxon>Bacillota</taxon>
        <taxon>Clostridia</taxon>
        <taxon>Lachnospirales</taxon>
        <taxon>Lachnospiraceae</taxon>
        <taxon>Wansuia</taxon>
    </lineage>
</organism>
<dbReference type="NCBIfam" id="TIGR02530">
    <property type="entry name" value="flg_new"/>
    <property type="match status" value="1"/>
</dbReference>
<keyword evidence="2" id="KW-1185">Reference proteome</keyword>
<comment type="caution">
    <text evidence="1">The sequence shown here is derived from an EMBL/GenBank/DDBJ whole genome shotgun (WGS) entry which is preliminary data.</text>
</comment>
<dbReference type="EMBL" id="JACRTK010000001">
    <property type="protein sequence ID" value="MBC8590297.1"/>
    <property type="molecule type" value="Genomic_DNA"/>
</dbReference>
<sequence>MSFKIERGHILPSHNSRVNIEKNNSNIDFKDVLQQTIKGKEKIKISGHAQQRMLERNIRLQPMDIHRIEEAMEDLEKKGAKESLMIYKDMAIIASINNRTIITAMGKEDVDIVTNIDSTMIIK</sequence>
<protein>
    <recommendedName>
        <fullName evidence="3">Flagellar operon protein</fullName>
    </recommendedName>
</protein>
<dbReference type="InterPro" id="IPR013367">
    <property type="entry name" value="Flagellar_put"/>
</dbReference>
<gene>
    <name evidence="1" type="ORF">H8689_03960</name>
</gene>
<evidence type="ECO:0008006" key="3">
    <source>
        <dbReference type="Google" id="ProtNLM"/>
    </source>
</evidence>
<dbReference type="Proteomes" id="UP000601522">
    <property type="component" value="Unassembled WGS sequence"/>
</dbReference>
<evidence type="ECO:0000313" key="2">
    <source>
        <dbReference type="Proteomes" id="UP000601522"/>
    </source>
</evidence>
<accession>A0A926EZB4</accession>